<dbReference type="EMBL" id="GL376585">
    <property type="status" value="NOT_ANNOTATED_CDS"/>
    <property type="molecule type" value="Genomic_DNA"/>
</dbReference>
<keyword evidence="3" id="KW-1185">Reference proteome</keyword>
<sequence length="328" mass="35912">MQQFGIQQVVSSNAYDTINTSAGSVNESNGVSPVVVQQPTQMPYAPPTRPPTPVGMQANGAYVGAPNVPIGNGTNGSVAGNSSPQVPQIPVSGVPAPTTGYSTTLTSATPPPTDWSANPLEGVFYDRYQEVNVYTIKLEKSVTTLNAHIVQLSTQNLQAAQQSMMTLKQQQKMLQVAQTNRTAALVALILQSSSIMREVKRLRMDSLSDIPQVATASHRKCMELSEQINITNTNAATLQQQMAITLETASLMSPNAFHQSVLQINQALQVTMQSIRRWKEDREKEIVRIVQYTAMVREELKRAFHHITAAPTSQYPHQNQLNPNGYVR</sequence>
<accession>K3WRC1</accession>
<feature type="compositionally biased region" description="Pro residues" evidence="1">
    <location>
        <begin position="44"/>
        <end position="53"/>
    </location>
</feature>
<feature type="region of interest" description="Disordered" evidence="1">
    <location>
        <begin position="40"/>
        <end position="59"/>
    </location>
</feature>
<dbReference type="InParanoid" id="K3WRC1"/>
<dbReference type="HOGENOM" id="CLU_714740_0_0_1"/>
<name>K3WRC1_GLOUD</name>
<protein>
    <submittedName>
        <fullName evidence="2">Uncharacterized protein</fullName>
    </submittedName>
</protein>
<evidence type="ECO:0000313" key="3">
    <source>
        <dbReference type="Proteomes" id="UP000019132"/>
    </source>
</evidence>
<reference evidence="3" key="1">
    <citation type="journal article" date="2010" name="Genome Biol.">
        <title>Genome sequence of the necrotrophic plant pathogen Pythium ultimum reveals original pathogenicity mechanisms and effector repertoire.</title>
        <authorList>
            <person name="Levesque C.A."/>
            <person name="Brouwer H."/>
            <person name="Cano L."/>
            <person name="Hamilton J.P."/>
            <person name="Holt C."/>
            <person name="Huitema E."/>
            <person name="Raffaele S."/>
            <person name="Robideau G.P."/>
            <person name="Thines M."/>
            <person name="Win J."/>
            <person name="Zerillo M.M."/>
            <person name="Beakes G.W."/>
            <person name="Boore J.L."/>
            <person name="Busam D."/>
            <person name="Dumas B."/>
            <person name="Ferriera S."/>
            <person name="Fuerstenberg S.I."/>
            <person name="Gachon C.M."/>
            <person name="Gaulin E."/>
            <person name="Govers F."/>
            <person name="Grenville-Briggs L."/>
            <person name="Horner N."/>
            <person name="Hostetler J."/>
            <person name="Jiang R.H."/>
            <person name="Johnson J."/>
            <person name="Krajaejun T."/>
            <person name="Lin H."/>
            <person name="Meijer H.J."/>
            <person name="Moore B."/>
            <person name="Morris P."/>
            <person name="Phuntmart V."/>
            <person name="Puiu D."/>
            <person name="Shetty J."/>
            <person name="Stajich J.E."/>
            <person name="Tripathy S."/>
            <person name="Wawra S."/>
            <person name="van West P."/>
            <person name="Whitty B.R."/>
            <person name="Coutinho P.M."/>
            <person name="Henrissat B."/>
            <person name="Martin F."/>
            <person name="Thomas P.D."/>
            <person name="Tyler B.M."/>
            <person name="De Vries R.P."/>
            <person name="Kamoun S."/>
            <person name="Yandell M."/>
            <person name="Tisserat N."/>
            <person name="Buell C.R."/>
        </authorList>
    </citation>
    <scope>NUCLEOTIDE SEQUENCE</scope>
    <source>
        <strain evidence="3">DAOM:BR144</strain>
    </source>
</reference>
<dbReference type="EnsemblProtists" id="PYU1_T007515">
    <property type="protein sequence ID" value="PYU1_T007515"/>
    <property type="gene ID" value="PYU1_G007499"/>
</dbReference>
<dbReference type="eggNOG" id="ENOG502S5RQ">
    <property type="taxonomic scope" value="Eukaryota"/>
</dbReference>
<dbReference type="OMA" id="HERNIMR"/>
<reference evidence="3" key="2">
    <citation type="submission" date="2010-04" db="EMBL/GenBank/DDBJ databases">
        <authorList>
            <person name="Buell R."/>
            <person name="Hamilton J."/>
            <person name="Hostetler J."/>
        </authorList>
    </citation>
    <scope>NUCLEOTIDE SEQUENCE [LARGE SCALE GENOMIC DNA]</scope>
    <source>
        <strain evidence="3">DAOM:BR144</strain>
    </source>
</reference>
<evidence type="ECO:0000313" key="2">
    <source>
        <dbReference type="EnsemblProtists" id="PYU1_T007515"/>
    </source>
</evidence>
<reference evidence="2" key="3">
    <citation type="submission" date="2015-02" db="UniProtKB">
        <authorList>
            <consortium name="EnsemblProtists"/>
        </authorList>
    </citation>
    <scope>IDENTIFICATION</scope>
    <source>
        <strain evidence="2">DAOM BR144</strain>
    </source>
</reference>
<dbReference type="VEuPathDB" id="FungiDB:PYU1_G007499"/>
<dbReference type="AlphaFoldDB" id="K3WRC1"/>
<dbReference type="Proteomes" id="UP000019132">
    <property type="component" value="Unassembled WGS sequence"/>
</dbReference>
<organism evidence="2 3">
    <name type="scientific">Globisporangium ultimum (strain ATCC 200006 / CBS 805.95 / DAOM BR144)</name>
    <name type="common">Pythium ultimum</name>
    <dbReference type="NCBI Taxonomy" id="431595"/>
    <lineage>
        <taxon>Eukaryota</taxon>
        <taxon>Sar</taxon>
        <taxon>Stramenopiles</taxon>
        <taxon>Oomycota</taxon>
        <taxon>Peronosporomycetes</taxon>
        <taxon>Pythiales</taxon>
        <taxon>Pythiaceae</taxon>
        <taxon>Globisporangium</taxon>
    </lineage>
</organism>
<evidence type="ECO:0000256" key="1">
    <source>
        <dbReference type="SAM" id="MobiDB-lite"/>
    </source>
</evidence>
<proteinExistence type="predicted"/>